<dbReference type="CDD" id="cd24013">
    <property type="entry name" value="ASKHA_ATPase_BT3980-like"/>
    <property type="match status" value="1"/>
</dbReference>
<dbReference type="EMBL" id="JAAIKD010000003">
    <property type="protein sequence ID" value="NEV93645.1"/>
    <property type="molecule type" value="Genomic_DNA"/>
</dbReference>
<evidence type="ECO:0000313" key="1">
    <source>
        <dbReference type="EMBL" id="NEV93645.1"/>
    </source>
</evidence>
<comment type="caution">
    <text evidence="1">The sequence shown here is derived from an EMBL/GenBank/DDBJ whole genome shotgun (WGS) entry which is preliminary data.</text>
</comment>
<organism evidence="1 2">
    <name type="scientific">Psychroflexus aurantiacus</name>
    <dbReference type="NCBI Taxonomy" id="2709310"/>
    <lineage>
        <taxon>Bacteria</taxon>
        <taxon>Pseudomonadati</taxon>
        <taxon>Bacteroidota</taxon>
        <taxon>Flavobacteriia</taxon>
        <taxon>Flavobacteriales</taxon>
        <taxon>Flavobacteriaceae</taxon>
        <taxon>Psychroflexus</taxon>
    </lineage>
</organism>
<dbReference type="InterPro" id="IPR024213">
    <property type="entry name" value="DUF3822"/>
</dbReference>
<sequence length="265" mass="30560">MSESSTYPINRLSIFILQDGFSFLVTDSLTTPLFFKNFKLGNSQSTSELLKVLKTEITPAFIEIQNIATLEVIYGNPQFSIVPQAYFEESHLPHYLKYSSKLIEGDDFSYDEILPIQANTVYIPYVNINNYLFEIFGSFKFTHLFSGLIEKAFEKSFSSKEYIRIHVSGHLLYVAAFRNQKLLLSNAFAFETSEDFAYYILFTIKELNLNREEVITEFTGDFLDTEENSALAILSTYLRHLSFSNAYTPPAFENLEGFQEHFNLL</sequence>
<keyword evidence="2" id="KW-1185">Reference proteome</keyword>
<evidence type="ECO:0000313" key="2">
    <source>
        <dbReference type="Proteomes" id="UP000478505"/>
    </source>
</evidence>
<dbReference type="Pfam" id="PF12864">
    <property type="entry name" value="DUF3822"/>
    <property type="match status" value="1"/>
</dbReference>
<dbReference type="Proteomes" id="UP000478505">
    <property type="component" value="Unassembled WGS sequence"/>
</dbReference>
<dbReference type="AlphaFoldDB" id="A0A6B3R425"/>
<dbReference type="Gene3D" id="3.30.420.250">
    <property type="match status" value="1"/>
</dbReference>
<proteinExistence type="predicted"/>
<name>A0A6B3R425_9FLAO</name>
<accession>A0A6B3R425</accession>
<dbReference type="Gene3D" id="3.30.420.260">
    <property type="match status" value="1"/>
</dbReference>
<gene>
    <name evidence="1" type="ORF">G3567_05690</name>
</gene>
<protein>
    <submittedName>
        <fullName evidence="1">DUF3822 family protein</fullName>
    </submittedName>
</protein>
<reference evidence="1 2" key="1">
    <citation type="submission" date="2020-02" db="EMBL/GenBank/DDBJ databases">
        <title>Flavobacteriaceae Psychroflexus bacterium YR1-1, complete genome.</title>
        <authorList>
            <person name="Li Y."/>
            <person name="Wu S."/>
        </authorList>
    </citation>
    <scope>NUCLEOTIDE SEQUENCE [LARGE SCALE GENOMIC DNA]</scope>
    <source>
        <strain evidence="1 2">YR1-1</strain>
    </source>
</reference>